<keyword evidence="1" id="KW-0472">Membrane</keyword>
<reference evidence="2 3" key="1">
    <citation type="submission" date="2017-05" db="EMBL/GenBank/DDBJ databases">
        <title>Whole genome sequence of Pseudomonas putida isolate 1312 commercialized as a biostimulant.</title>
        <authorList>
            <person name="Crovadore J."/>
            <person name="Blanc P."/>
            <person name="Chablais R."/>
            <person name="Cochard B."/>
            <person name="Grizard D."/>
            <person name="Lefort F."/>
        </authorList>
    </citation>
    <scope>NUCLEOTIDE SEQUENCE [LARGE SCALE GENOMIC DNA]</scope>
    <source>
        <strain evidence="2 3">1312</strain>
    </source>
</reference>
<sequence>MNKSPYLLDGRLSDVMAMIQVLALSEKTRRTEEGMTGELQGPPKSAASWIAVGLQHREFFRVKPEGPKPAHISLIARNAQEATQDEGGEQKRPLLSSDATAKLMQLAVDLHARQLQRSEAWRTTVIPIVIAVLAAVASIFSAFINITQKPQPVGFAGICNEARPLAAESPR</sequence>
<organism evidence="2 3">
    <name type="scientific">Pseudomonas putida</name>
    <name type="common">Arthrobacter siderocapsulatus</name>
    <dbReference type="NCBI Taxonomy" id="303"/>
    <lineage>
        <taxon>Bacteria</taxon>
        <taxon>Pseudomonadati</taxon>
        <taxon>Pseudomonadota</taxon>
        <taxon>Gammaproteobacteria</taxon>
        <taxon>Pseudomonadales</taxon>
        <taxon>Pseudomonadaceae</taxon>
        <taxon>Pseudomonas</taxon>
    </lineage>
</organism>
<protein>
    <submittedName>
        <fullName evidence="2">Uncharacterized protein</fullName>
    </submittedName>
</protein>
<dbReference type="RefSeq" id="WP_086978942.1">
    <property type="nucleotide sequence ID" value="NZ_NFSB01000090.1"/>
</dbReference>
<name>A0A1Y3KDJ0_PSEPU</name>
<proteinExistence type="predicted"/>
<evidence type="ECO:0000313" key="2">
    <source>
        <dbReference type="EMBL" id="OUM23849.1"/>
    </source>
</evidence>
<accession>A0A1Y3KDJ0</accession>
<gene>
    <name evidence="2" type="ORF">B8W72_28560</name>
</gene>
<dbReference type="AlphaFoldDB" id="A0A1Y3KDJ0"/>
<keyword evidence="1" id="KW-0812">Transmembrane</keyword>
<comment type="caution">
    <text evidence="2">The sequence shown here is derived from an EMBL/GenBank/DDBJ whole genome shotgun (WGS) entry which is preliminary data.</text>
</comment>
<dbReference type="EMBL" id="NFSB01000090">
    <property type="protein sequence ID" value="OUM23849.1"/>
    <property type="molecule type" value="Genomic_DNA"/>
</dbReference>
<keyword evidence="1" id="KW-1133">Transmembrane helix</keyword>
<evidence type="ECO:0000313" key="3">
    <source>
        <dbReference type="Proteomes" id="UP000196082"/>
    </source>
</evidence>
<feature type="transmembrane region" description="Helical" evidence="1">
    <location>
        <begin position="123"/>
        <end position="144"/>
    </location>
</feature>
<dbReference type="Proteomes" id="UP000196082">
    <property type="component" value="Unassembled WGS sequence"/>
</dbReference>
<evidence type="ECO:0000256" key="1">
    <source>
        <dbReference type="SAM" id="Phobius"/>
    </source>
</evidence>